<dbReference type="EMBL" id="JAGTJQ010000007">
    <property type="protein sequence ID" value="KAH7027916.1"/>
    <property type="molecule type" value="Genomic_DNA"/>
</dbReference>
<reference evidence="2" key="1">
    <citation type="journal article" date="2021" name="Nat. Commun.">
        <title>Genetic determinants of endophytism in the Arabidopsis root mycobiome.</title>
        <authorList>
            <person name="Mesny F."/>
            <person name="Miyauchi S."/>
            <person name="Thiergart T."/>
            <person name="Pickel B."/>
            <person name="Atanasova L."/>
            <person name="Karlsson M."/>
            <person name="Huettel B."/>
            <person name="Barry K.W."/>
            <person name="Haridas S."/>
            <person name="Chen C."/>
            <person name="Bauer D."/>
            <person name="Andreopoulos W."/>
            <person name="Pangilinan J."/>
            <person name="LaButti K."/>
            <person name="Riley R."/>
            <person name="Lipzen A."/>
            <person name="Clum A."/>
            <person name="Drula E."/>
            <person name="Henrissat B."/>
            <person name="Kohler A."/>
            <person name="Grigoriev I.V."/>
            <person name="Martin F.M."/>
            <person name="Hacquard S."/>
        </authorList>
    </citation>
    <scope>NUCLEOTIDE SEQUENCE</scope>
    <source>
        <strain evidence="2">MPI-CAGE-CH-0230</strain>
    </source>
</reference>
<dbReference type="AlphaFoldDB" id="A0A9P8Y2I3"/>
<evidence type="ECO:0000256" key="1">
    <source>
        <dbReference type="SAM" id="MobiDB-lite"/>
    </source>
</evidence>
<gene>
    <name evidence="2" type="ORF">B0I36DRAFT_328202</name>
</gene>
<evidence type="ECO:0000313" key="2">
    <source>
        <dbReference type="EMBL" id="KAH7027916.1"/>
    </source>
</evidence>
<feature type="region of interest" description="Disordered" evidence="1">
    <location>
        <begin position="17"/>
        <end position="64"/>
    </location>
</feature>
<organism evidence="2 3">
    <name type="scientific">Microdochium trichocladiopsis</name>
    <dbReference type="NCBI Taxonomy" id="1682393"/>
    <lineage>
        <taxon>Eukaryota</taxon>
        <taxon>Fungi</taxon>
        <taxon>Dikarya</taxon>
        <taxon>Ascomycota</taxon>
        <taxon>Pezizomycotina</taxon>
        <taxon>Sordariomycetes</taxon>
        <taxon>Xylariomycetidae</taxon>
        <taxon>Xylariales</taxon>
        <taxon>Microdochiaceae</taxon>
        <taxon>Microdochium</taxon>
    </lineage>
</organism>
<name>A0A9P8Y2I3_9PEZI</name>
<dbReference type="RefSeq" id="XP_046010715.1">
    <property type="nucleotide sequence ID" value="XM_046154570.1"/>
</dbReference>
<keyword evidence="3" id="KW-1185">Reference proteome</keyword>
<feature type="compositionally biased region" description="Basic and acidic residues" evidence="1">
    <location>
        <begin position="51"/>
        <end position="64"/>
    </location>
</feature>
<protein>
    <submittedName>
        <fullName evidence="2">Uncharacterized protein</fullName>
    </submittedName>
</protein>
<proteinExistence type="predicted"/>
<dbReference type="GeneID" id="70184116"/>
<evidence type="ECO:0000313" key="3">
    <source>
        <dbReference type="Proteomes" id="UP000756346"/>
    </source>
</evidence>
<accession>A0A9P8Y2I3</accession>
<sequence>MSRLNLRRKVAQPFAKDGGSCGAFIKGPLPQERRRIVPQRVTKRGMCPEVSLDRQRGRKESTKA</sequence>
<comment type="caution">
    <text evidence="2">The sequence shown here is derived from an EMBL/GenBank/DDBJ whole genome shotgun (WGS) entry which is preliminary data.</text>
</comment>
<dbReference type="Proteomes" id="UP000756346">
    <property type="component" value="Unassembled WGS sequence"/>
</dbReference>